<evidence type="ECO:0000256" key="8">
    <source>
        <dbReference type="ARBA" id="ARBA00022989"/>
    </source>
</evidence>
<keyword evidence="10 11" id="KW-0472">Membrane</keyword>
<evidence type="ECO:0000256" key="2">
    <source>
        <dbReference type="ARBA" id="ARBA00004448"/>
    </source>
</evidence>
<evidence type="ECO:0000256" key="6">
    <source>
        <dbReference type="ARBA" id="ARBA00022737"/>
    </source>
</evidence>
<accession>A0A3N4I947</accession>
<feature type="repeat" description="Solcar" evidence="11">
    <location>
        <begin position="1"/>
        <end position="49"/>
    </location>
</feature>
<dbReference type="EMBL" id="ML119670">
    <property type="protein sequence ID" value="RPA82613.1"/>
    <property type="molecule type" value="Genomic_DNA"/>
</dbReference>
<dbReference type="GO" id="GO:0005743">
    <property type="term" value="C:mitochondrial inner membrane"/>
    <property type="evidence" value="ECO:0007669"/>
    <property type="project" value="UniProtKB-SubCell"/>
</dbReference>
<keyword evidence="7" id="KW-0999">Mitochondrion inner membrane</keyword>
<evidence type="ECO:0000256" key="5">
    <source>
        <dbReference type="ARBA" id="ARBA00022692"/>
    </source>
</evidence>
<feature type="repeat" description="Solcar" evidence="11">
    <location>
        <begin position="164"/>
        <end position="261"/>
    </location>
</feature>
<protein>
    <recommendedName>
        <fullName evidence="3">Mitochondrial thiamine pyrophosphate carrier 1</fullName>
    </recommendedName>
</protein>
<evidence type="ECO:0000313" key="14">
    <source>
        <dbReference type="Proteomes" id="UP000275078"/>
    </source>
</evidence>
<dbReference type="Gene3D" id="1.50.40.10">
    <property type="entry name" value="Mitochondrial carrier domain"/>
    <property type="match status" value="1"/>
</dbReference>
<dbReference type="PRINTS" id="PR00926">
    <property type="entry name" value="MITOCARRIER"/>
</dbReference>
<comment type="subcellular location">
    <subcellularLocation>
        <location evidence="2">Mitochondrion inner membrane</location>
        <topology evidence="2">Multi-pass membrane protein</topology>
    </subcellularLocation>
</comment>
<evidence type="ECO:0000313" key="13">
    <source>
        <dbReference type="EMBL" id="RPA82613.1"/>
    </source>
</evidence>
<dbReference type="SUPFAM" id="SSF103506">
    <property type="entry name" value="Mitochondrial carrier"/>
    <property type="match status" value="1"/>
</dbReference>
<keyword evidence="4 12" id="KW-0813">Transport</keyword>
<keyword evidence="6" id="KW-0677">Repeat</keyword>
<dbReference type="AlphaFoldDB" id="A0A3N4I947"/>
<evidence type="ECO:0000256" key="12">
    <source>
        <dbReference type="RuleBase" id="RU000488"/>
    </source>
</evidence>
<keyword evidence="9" id="KW-0496">Mitochondrion</keyword>
<dbReference type="GO" id="GO:0055085">
    <property type="term" value="P:transmembrane transport"/>
    <property type="evidence" value="ECO:0007669"/>
    <property type="project" value="InterPro"/>
</dbReference>
<reference evidence="13 14" key="1">
    <citation type="journal article" date="2018" name="Nat. Ecol. Evol.">
        <title>Pezizomycetes genomes reveal the molecular basis of ectomycorrhizal truffle lifestyle.</title>
        <authorList>
            <person name="Murat C."/>
            <person name="Payen T."/>
            <person name="Noel B."/>
            <person name="Kuo A."/>
            <person name="Morin E."/>
            <person name="Chen J."/>
            <person name="Kohler A."/>
            <person name="Krizsan K."/>
            <person name="Balestrini R."/>
            <person name="Da Silva C."/>
            <person name="Montanini B."/>
            <person name="Hainaut M."/>
            <person name="Levati E."/>
            <person name="Barry K.W."/>
            <person name="Belfiori B."/>
            <person name="Cichocki N."/>
            <person name="Clum A."/>
            <person name="Dockter R.B."/>
            <person name="Fauchery L."/>
            <person name="Guy J."/>
            <person name="Iotti M."/>
            <person name="Le Tacon F."/>
            <person name="Lindquist E.A."/>
            <person name="Lipzen A."/>
            <person name="Malagnac F."/>
            <person name="Mello A."/>
            <person name="Molinier V."/>
            <person name="Miyauchi S."/>
            <person name="Poulain J."/>
            <person name="Riccioni C."/>
            <person name="Rubini A."/>
            <person name="Sitrit Y."/>
            <person name="Splivallo R."/>
            <person name="Traeger S."/>
            <person name="Wang M."/>
            <person name="Zifcakova L."/>
            <person name="Wipf D."/>
            <person name="Zambonelli A."/>
            <person name="Paolocci F."/>
            <person name="Nowrousian M."/>
            <person name="Ottonello S."/>
            <person name="Baldrian P."/>
            <person name="Spatafora J.W."/>
            <person name="Henrissat B."/>
            <person name="Nagy L.G."/>
            <person name="Aury J.M."/>
            <person name="Wincker P."/>
            <person name="Grigoriev I.V."/>
            <person name="Bonfante P."/>
            <person name="Martin F.M."/>
        </authorList>
    </citation>
    <scope>NUCLEOTIDE SEQUENCE [LARGE SCALE GENOMIC DNA]</scope>
    <source>
        <strain evidence="13 14">RN42</strain>
    </source>
</reference>
<dbReference type="OrthoDB" id="18574at2759"/>
<evidence type="ECO:0000256" key="11">
    <source>
        <dbReference type="PROSITE-ProRule" id="PRU00282"/>
    </source>
</evidence>
<dbReference type="PROSITE" id="PS50920">
    <property type="entry name" value="SOLCAR"/>
    <property type="match status" value="3"/>
</dbReference>
<dbReference type="Proteomes" id="UP000275078">
    <property type="component" value="Unassembled WGS sequence"/>
</dbReference>
<feature type="repeat" description="Solcar" evidence="11">
    <location>
        <begin position="61"/>
        <end position="148"/>
    </location>
</feature>
<comment type="function">
    <text evidence="1">Mitochondrial transporter that mediates uptake of thiamine pyrophosphate (ThPP) into mitochondria.</text>
</comment>
<sequence>MYTGIIHTLKTIFRQEGFTALWKGNIPAELLYLTYGAAQFLAFRQINVLLSDASKTTAKLPDEVKSFIAGSTAGAMATTATYPFDLLRTRFAAQGAGEKVYRSIAVSIRDIYTQEGLGGFYRGLGAGLGQIVPNMGLFFGTYSTVHNILREPVVADLLPTPPTSGGWEDAASGAVGSVVAKTGVFPLDLIRKRLQVQGPTKTKYVNGIYLPDYKGGVVKTGLLIMKNEGFLGLYRGLTVALIKAVPASAVTMWTYGQVLKLLEEWDEAAGRS</sequence>
<dbReference type="PANTHER" id="PTHR24089">
    <property type="entry name" value="SOLUTE CARRIER FAMILY 25"/>
    <property type="match status" value="1"/>
</dbReference>
<name>A0A3N4I947_ASCIM</name>
<keyword evidence="5 11" id="KW-0812">Transmembrane</keyword>
<gene>
    <name evidence="13" type="ORF">BJ508DRAFT_414033</name>
</gene>
<dbReference type="Pfam" id="PF00153">
    <property type="entry name" value="Mito_carr"/>
    <property type="match status" value="3"/>
</dbReference>
<dbReference type="InterPro" id="IPR002067">
    <property type="entry name" value="MCP"/>
</dbReference>
<evidence type="ECO:0000256" key="4">
    <source>
        <dbReference type="ARBA" id="ARBA00022448"/>
    </source>
</evidence>
<dbReference type="InterPro" id="IPR018108">
    <property type="entry name" value="MCP_transmembrane"/>
</dbReference>
<evidence type="ECO:0000256" key="3">
    <source>
        <dbReference type="ARBA" id="ARBA00021935"/>
    </source>
</evidence>
<dbReference type="InterPro" id="IPR023395">
    <property type="entry name" value="MCP_dom_sf"/>
</dbReference>
<comment type="similarity">
    <text evidence="12">Belongs to the mitochondrial carrier (TC 2.A.29) family.</text>
</comment>
<dbReference type="STRING" id="1160509.A0A3N4I947"/>
<evidence type="ECO:0000256" key="7">
    <source>
        <dbReference type="ARBA" id="ARBA00022792"/>
    </source>
</evidence>
<evidence type="ECO:0000256" key="10">
    <source>
        <dbReference type="ARBA" id="ARBA00023136"/>
    </source>
</evidence>
<organism evidence="13 14">
    <name type="scientific">Ascobolus immersus RN42</name>
    <dbReference type="NCBI Taxonomy" id="1160509"/>
    <lineage>
        <taxon>Eukaryota</taxon>
        <taxon>Fungi</taxon>
        <taxon>Dikarya</taxon>
        <taxon>Ascomycota</taxon>
        <taxon>Pezizomycotina</taxon>
        <taxon>Pezizomycetes</taxon>
        <taxon>Pezizales</taxon>
        <taxon>Ascobolaceae</taxon>
        <taxon>Ascobolus</taxon>
    </lineage>
</organism>
<keyword evidence="14" id="KW-1185">Reference proteome</keyword>
<keyword evidence="8" id="KW-1133">Transmembrane helix</keyword>
<evidence type="ECO:0000256" key="9">
    <source>
        <dbReference type="ARBA" id="ARBA00023128"/>
    </source>
</evidence>
<proteinExistence type="inferred from homology"/>
<evidence type="ECO:0000256" key="1">
    <source>
        <dbReference type="ARBA" id="ARBA00002238"/>
    </source>
</evidence>